<dbReference type="Proteomes" id="UP000250266">
    <property type="component" value="Unassembled WGS sequence"/>
</dbReference>
<proteinExistence type="predicted"/>
<dbReference type="EMBL" id="KV744808">
    <property type="protein sequence ID" value="OCK86156.1"/>
    <property type="molecule type" value="Genomic_DNA"/>
</dbReference>
<organism evidence="1 2">
    <name type="scientific">Lepidopterella palustris CBS 459.81</name>
    <dbReference type="NCBI Taxonomy" id="1314670"/>
    <lineage>
        <taxon>Eukaryota</taxon>
        <taxon>Fungi</taxon>
        <taxon>Dikarya</taxon>
        <taxon>Ascomycota</taxon>
        <taxon>Pezizomycotina</taxon>
        <taxon>Dothideomycetes</taxon>
        <taxon>Pleosporomycetidae</taxon>
        <taxon>Mytilinidiales</taxon>
        <taxon>Argynnaceae</taxon>
        <taxon>Lepidopterella</taxon>
    </lineage>
</organism>
<accession>A0A8E2ELT3</accession>
<evidence type="ECO:0000313" key="2">
    <source>
        <dbReference type="Proteomes" id="UP000250266"/>
    </source>
</evidence>
<reference evidence="1 2" key="1">
    <citation type="journal article" date="2016" name="Nat. Commun.">
        <title>Ectomycorrhizal ecology is imprinted in the genome of the dominant symbiotic fungus Cenococcum geophilum.</title>
        <authorList>
            <consortium name="DOE Joint Genome Institute"/>
            <person name="Peter M."/>
            <person name="Kohler A."/>
            <person name="Ohm R.A."/>
            <person name="Kuo A."/>
            <person name="Krutzmann J."/>
            <person name="Morin E."/>
            <person name="Arend M."/>
            <person name="Barry K.W."/>
            <person name="Binder M."/>
            <person name="Choi C."/>
            <person name="Clum A."/>
            <person name="Copeland A."/>
            <person name="Grisel N."/>
            <person name="Haridas S."/>
            <person name="Kipfer T."/>
            <person name="LaButti K."/>
            <person name="Lindquist E."/>
            <person name="Lipzen A."/>
            <person name="Maire R."/>
            <person name="Meier B."/>
            <person name="Mihaltcheva S."/>
            <person name="Molinier V."/>
            <person name="Murat C."/>
            <person name="Poggeler S."/>
            <person name="Quandt C.A."/>
            <person name="Sperisen C."/>
            <person name="Tritt A."/>
            <person name="Tisserant E."/>
            <person name="Crous P.W."/>
            <person name="Henrissat B."/>
            <person name="Nehls U."/>
            <person name="Egli S."/>
            <person name="Spatafora J.W."/>
            <person name="Grigoriev I.V."/>
            <person name="Martin F.M."/>
        </authorList>
    </citation>
    <scope>NUCLEOTIDE SEQUENCE [LARGE SCALE GENOMIC DNA]</scope>
    <source>
        <strain evidence="1 2">CBS 459.81</strain>
    </source>
</reference>
<dbReference type="AlphaFoldDB" id="A0A8E2ELT3"/>
<name>A0A8E2ELT3_9PEZI</name>
<protein>
    <submittedName>
        <fullName evidence="1">Uncharacterized protein</fullName>
    </submittedName>
</protein>
<evidence type="ECO:0000313" key="1">
    <source>
        <dbReference type="EMBL" id="OCK86156.1"/>
    </source>
</evidence>
<keyword evidence="2" id="KW-1185">Reference proteome</keyword>
<gene>
    <name evidence="1" type="ORF">K432DRAFT_387983</name>
</gene>
<sequence length="181" mass="20231">MLTDAWMTPILQLGDWTTKLMRKHVAIRLYISGAVVRIWSAVPFSFSKFLAWLLMPPDTFSMTIKSWSNYVQHGYHRLSLAPVPHMLESSRSVGAEPRHIVPCKSLLFIYGPGITEHLLGPTLEGTAKVLSSITLQPADVASVFVTHRGWRIASGSGVEYDASYLVLAFALWNPLGERKSY</sequence>